<dbReference type="Proteomes" id="UP000256695">
    <property type="component" value="Unassembled WGS sequence"/>
</dbReference>
<comment type="caution">
    <text evidence="2">The sequence shown here is derived from an EMBL/GenBank/DDBJ whole genome shotgun (WGS) entry which is preliminary data.</text>
</comment>
<keyword evidence="1" id="KW-1133">Transmembrane helix</keyword>
<keyword evidence="3" id="KW-1185">Reference proteome</keyword>
<evidence type="ECO:0008006" key="4">
    <source>
        <dbReference type="Google" id="ProtNLM"/>
    </source>
</evidence>
<evidence type="ECO:0000313" key="3">
    <source>
        <dbReference type="Proteomes" id="UP000256695"/>
    </source>
</evidence>
<keyword evidence="1" id="KW-0812">Transmembrane</keyword>
<dbReference type="OrthoDB" id="5324931at2"/>
<dbReference type="EMBL" id="NXLX01000001">
    <property type="protein sequence ID" value="RDU74489.1"/>
    <property type="molecule type" value="Genomic_DNA"/>
</dbReference>
<accession>A0A3D8JAI3</accession>
<reference evidence="2 3" key="1">
    <citation type="submission" date="2018-04" db="EMBL/GenBank/DDBJ databases">
        <title>Novel Campyloabacter and Helicobacter Species and Strains.</title>
        <authorList>
            <person name="Mannion A.J."/>
            <person name="Shen Z."/>
            <person name="Fox J.G."/>
        </authorList>
    </citation>
    <scope>NUCLEOTIDE SEQUENCE [LARGE SCALE GENOMIC DNA]</scope>
    <source>
        <strain evidence="2 3">MIT 04-9362</strain>
    </source>
</reference>
<dbReference type="Pfam" id="PF09624">
    <property type="entry name" value="DUF2393"/>
    <property type="match status" value="1"/>
</dbReference>
<name>A0A3D8JAI3_9HELI</name>
<dbReference type="AlphaFoldDB" id="A0A3D8JAI3"/>
<dbReference type="RefSeq" id="WP_115578198.1">
    <property type="nucleotide sequence ID" value="NZ_NXLX01000001.1"/>
</dbReference>
<sequence>MILDSIKDVLYGIDILALIVFCMGLVLFLIFFTFGVYFFKKRFLGGICFFVAFVALFSIPFVLALSSKNFFHKISIVQNNSKPLSYSNSFLIDITFKNEGKFNFDKCLIVIEPQRKKRDLKNKILDFLTPLERYKYKIKDKIKISQEYSIYTILDYNYKEYPYSMSLDCR</sequence>
<gene>
    <name evidence="2" type="ORF">CQA57_00095</name>
</gene>
<evidence type="ECO:0000313" key="2">
    <source>
        <dbReference type="EMBL" id="RDU74489.1"/>
    </source>
</evidence>
<protein>
    <recommendedName>
        <fullName evidence="4">DUF2393 domain-containing protein</fullName>
    </recommendedName>
</protein>
<feature type="transmembrane region" description="Helical" evidence="1">
    <location>
        <begin position="12"/>
        <end position="37"/>
    </location>
</feature>
<evidence type="ECO:0000256" key="1">
    <source>
        <dbReference type="SAM" id="Phobius"/>
    </source>
</evidence>
<dbReference type="InterPro" id="IPR013417">
    <property type="entry name" value="CHP02588"/>
</dbReference>
<keyword evidence="1" id="KW-0472">Membrane</keyword>
<feature type="transmembrane region" description="Helical" evidence="1">
    <location>
        <begin position="43"/>
        <end position="65"/>
    </location>
</feature>
<proteinExistence type="predicted"/>
<organism evidence="2 3">
    <name type="scientific">Helicobacter anseris</name>
    <dbReference type="NCBI Taxonomy" id="375926"/>
    <lineage>
        <taxon>Bacteria</taxon>
        <taxon>Pseudomonadati</taxon>
        <taxon>Campylobacterota</taxon>
        <taxon>Epsilonproteobacteria</taxon>
        <taxon>Campylobacterales</taxon>
        <taxon>Helicobacteraceae</taxon>
        <taxon>Helicobacter</taxon>
    </lineage>
</organism>